<dbReference type="SUPFAM" id="SSF53335">
    <property type="entry name" value="S-adenosyl-L-methionine-dependent methyltransferases"/>
    <property type="match status" value="1"/>
</dbReference>
<protein>
    <submittedName>
        <fullName evidence="1">SAM-dependent methyltransferase</fullName>
    </submittedName>
</protein>
<dbReference type="GO" id="GO:0032259">
    <property type="term" value="P:methylation"/>
    <property type="evidence" value="ECO:0007669"/>
    <property type="project" value="UniProtKB-KW"/>
</dbReference>
<keyword evidence="1" id="KW-0489">Methyltransferase</keyword>
<evidence type="ECO:0000313" key="2">
    <source>
        <dbReference type="Proteomes" id="UP000317982"/>
    </source>
</evidence>
<dbReference type="InParanoid" id="A0A545AKD8"/>
<dbReference type="PIRSF" id="PIRSF017393">
    <property type="entry name" value="MTase_SAV2177"/>
    <property type="match status" value="1"/>
</dbReference>
<accession>A0A545AKD8</accession>
<dbReference type="InterPro" id="IPR006764">
    <property type="entry name" value="SAM_dep_MeTrfase_SAV2177_type"/>
</dbReference>
<keyword evidence="1" id="KW-0808">Transferase</keyword>
<dbReference type="InterPro" id="IPR029063">
    <property type="entry name" value="SAM-dependent_MTases_sf"/>
</dbReference>
<dbReference type="GO" id="GO:0008168">
    <property type="term" value="F:methyltransferase activity"/>
    <property type="evidence" value="ECO:0007669"/>
    <property type="project" value="UniProtKB-KW"/>
</dbReference>
<dbReference type="Pfam" id="PF04672">
    <property type="entry name" value="Methyltransf_19"/>
    <property type="match status" value="1"/>
</dbReference>
<dbReference type="EMBL" id="VIRS01000029">
    <property type="protein sequence ID" value="TQS41215.1"/>
    <property type="molecule type" value="Genomic_DNA"/>
</dbReference>
<sequence>MHPARRYDYMLGGTTNFAADRAAGDAVLAVYPQARVAALENRAFLQRAAHFLAAEAGVRQFLDIGTGIPTSPNLHEVVQSVAPEARVVYADKDPLVLAHSRALLAGTPEGRTAYLHADLLDPRRILGSAEVADVLDLTRPVGLTLMAVVHFLDDATHPYDVVRTLVDALPPGSYLAMSHMTLDFLPPDQARQLGAISTAEGSRLRSRAEFARFFDGLELVPPGIAVLSEWRRAPGESPASRADVSGYGAVARIG</sequence>
<keyword evidence="2" id="KW-1185">Reference proteome</keyword>
<gene>
    <name evidence="1" type="ORF">FL583_31005</name>
</gene>
<comment type="caution">
    <text evidence="1">The sequence shown here is derived from an EMBL/GenBank/DDBJ whole genome shotgun (WGS) entry which is preliminary data.</text>
</comment>
<dbReference type="Gene3D" id="3.40.50.150">
    <property type="entry name" value="Vaccinia Virus protein VP39"/>
    <property type="match status" value="1"/>
</dbReference>
<dbReference type="OrthoDB" id="4134439at2"/>
<reference evidence="1 2" key="1">
    <citation type="submission" date="2019-07" db="EMBL/GenBank/DDBJ databases">
        <title>Cryptosporangium phraense sp. nov., isolated from plant litter.</title>
        <authorList>
            <person name="Suriyachadkun C."/>
        </authorList>
    </citation>
    <scope>NUCLEOTIDE SEQUENCE [LARGE SCALE GENOMIC DNA]</scope>
    <source>
        <strain evidence="1 2">A-T 5661</strain>
    </source>
</reference>
<proteinExistence type="predicted"/>
<evidence type="ECO:0000313" key="1">
    <source>
        <dbReference type="EMBL" id="TQS41215.1"/>
    </source>
</evidence>
<dbReference type="AlphaFoldDB" id="A0A545AKD8"/>
<name>A0A545AKD8_9ACTN</name>
<dbReference type="Proteomes" id="UP000317982">
    <property type="component" value="Unassembled WGS sequence"/>
</dbReference>
<organism evidence="1 2">
    <name type="scientific">Cryptosporangium phraense</name>
    <dbReference type="NCBI Taxonomy" id="2593070"/>
    <lineage>
        <taxon>Bacteria</taxon>
        <taxon>Bacillati</taxon>
        <taxon>Actinomycetota</taxon>
        <taxon>Actinomycetes</taxon>
        <taxon>Cryptosporangiales</taxon>
        <taxon>Cryptosporangiaceae</taxon>
        <taxon>Cryptosporangium</taxon>
    </lineage>
</organism>